<dbReference type="InterPro" id="IPR040119">
    <property type="entry name" value="C10orf67-like"/>
</dbReference>
<feature type="region of interest" description="Disordered" evidence="2">
    <location>
        <begin position="104"/>
        <end position="136"/>
    </location>
</feature>
<comment type="caution">
    <text evidence="3">The sequence shown here is derived from an EMBL/GenBank/DDBJ whole genome shotgun (WGS) entry which is preliminary data.</text>
</comment>
<dbReference type="EMBL" id="SCEB01215632">
    <property type="protein sequence ID" value="RXM28517.1"/>
    <property type="molecule type" value="Genomic_DNA"/>
</dbReference>
<name>A0A444TZZ8_ACIRT</name>
<gene>
    <name evidence="3" type="ORF">EOD39_9691</name>
</gene>
<organism evidence="3 4">
    <name type="scientific">Acipenser ruthenus</name>
    <name type="common">Sterlet sturgeon</name>
    <dbReference type="NCBI Taxonomy" id="7906"/>
    <lineage>
        <taxon>Eukaryota</taxon>
        <taxon>Metazoa</taxon>
        <taxon>Chordata</taxon>
        <taxon>Craniata</taxon>
        <taxon>Vertebrata</taxon>
        <taxon>Euteleostomi</taxon>
        <taxon>Actinopterygii</taxon>
        <taxon>Chondrostei</taxon>
        <taxon>Acipenseriformes</taxon>
        <taxon>Acipenseridae</taxon>
        <taxon>Acipenser</taxon>
    </lineage>
</organism>
<dbReference type="Proteomes" id="UP000289886">
    <property type="component" value="Unassembled WGS sequence"/>
</dbReference>
<keyword evidence="4" id="KW-1185">Reference proteome</keyword>
<dbReference type="AlphaFoldDB" id="A0A444TZZ8"/>
<reference evidence="3 4" key="1">
    <citation type="submission" date="2019-01" db="EMBL/GenBank/DDBJ databases">
        <title>Draft Genome and Complete Hox-Cluster Characterization of the Sterlet Sturgeon (Acipenser ruthenus).</title>
        <authorList>
            <person name="Wei Q."/>
        </authorList>
    </citation>
    <scope>NUCLEOTIDE SEQUENCE [LARGE SCALE GENOMIC DNA]</scope>
    <source>
        <strain evidence="3">WHYD16114868_AA</strain>
        <tissue evidence="3">Blood</tissue>
    </source>
</reference>
<evidence type="ECO:0000313" key="3">
    <source>
        <dbReference type="EMBL" id="RXM28517.1"/>
    </source>
</evidence>
<evidence type="ECO:0000313" key="4">
    <source>
        <dbReference type="Proteomes" id="UP000289886"/>
    </source>
</evidence>
<evidence type="ECO:0000256" key="1">
    <source>
        <dbReference type="SAM" id="Coils"/>
    </source>
</evidence>
<dbReference type="PANTHER" id="PTHR22382">
    <property type="entry name" value="RIKEN CDNA 4921504E06 GENE"/>
    <property type="match status" value="1"/>
</dbReference>
<proteinExistence type="predicted"/>
<sequence length="136" mass="15894">MLEPEEDPEKERLGEENKILKKDVDTLQEKIEKMFDTLQNREMQIRDQEKNIQKMKEKIEKDQITINKMLSQQEKQAKMVTDLEKEKQDLLNLQRNAKPAIVDEQKPNIGSRPVSQKARITRPEIRIPSGKATAEG</sequence>
<dbReference type="PANTHER" id="PTHR22382:SF7">
    <property type="entry name" value="RIKEN CDNA 4921504E06 GENE"/>
    <property type="match status" value="1"/>
</dbReference>
<keyword evidence="1" id="KW-0175">Coiled coil</keyword>
<feature type="coiled-coil region" evidence="1">
    <location>
        <begin position="10"/>
        <end position="72"/>
    </location>
</feature>
<protein>
    <submittedName>
        <fullName evidence="3">Uncharacterized protein</fullName>
    </submittedName>
</protein>
<evidence type="ECO:0000256" key="2">
    <source>
        <dbReference type="SAM" id="MobiDB-lite"/>
    </source>
</evidence>
<accession>A0A444TZZ8</accession>